<feature type="transmembrane region" description="Helical" evidence="1">
    <location>
        <begin position="116"/>
        <end position="142"/>
    </location>
</feature>
<name>A0ABT8IWH7_9MICO</name>
<reference evidence="2" key="1">
    <citation type="submission" date="2023-03" db="EMBL/GenBank/DDBJ databases">
        <title>MT1 and MT2 Draft Genomes of Novel Species.</title>
        <authorList>
            <person name="Venkateswaran K."/>
        </authorList>
    </citation>
    <scope>NUCLEOTIDE SEQUENCE</scope>
    <source>
        <strain evidence="2">F6_8S_P_1A</strain>
    </source>
</reference>
<keyword evidence="1" id="KW-0812">Transmembrane</keyword>
<keyword evidence="3" id="KW-1185">Reference proteome</keyword>
<gene>
    <name evidence="2" type="ORF">P5G59_08415</name>
</gene>
<dbReference type="Proteomes" id="UP001174210">
    <property type="component" value="Unassembled WGS sequence"/>
</dbReference>
<dbReference type="EMBL" id="JAROCB010000002">
    <property type="protein sequence ID" value="MDN4597160.1"/>
    <property type="molecule type" value="Genomic_DNA"/>
</dbReference>
<feature type="transmembrane region" description="Helical" evidence="1">
    <location>
        <begin position="79"/>
        <end position="104"/>
    </location>
</feature>
<accession>A0ABT8IWH7</accession>
<dbReference type="Pfam" id="PF11377">
    <property type="entry name" value="DUF3180"/>
    <property type="match status" value="1"/>
</dbReference>
<feature type="transmembrane region" description="Helical" evidence="1">
    <location>
        <begin position="39"/>
        <end position="59"/>
    </location>
</feature>
<feature type="transmembrane region" description="Helical" evidence="1">
    <location>
        <begin position="7"/>
        <end position="27"/>
    </location>
</feature>
<sequence length="159" mass="16288">MKRTRATSLIGLGVGGLVVGFLAELAASGMGQAIFIPPLTLPITLLAVAVLVIAFAIPIRRAVRGRSVRRIDPFQATRIVVLAKACSLSGALLTGVGVGIGAYLLSRDVLPGGNAILLTALATAGAVILLVAGLVAELFCTLPPGDDDERRERVHAGTD</sequence>
<dbReference type="InterPro" id="IPR021517">
    <property type="entry name" value="DUF3180"/>
</dbReference>
<comment type="caution">
    <text evidence="2">The sequence shown here is derived from an EMBL/GenBank/DDBJ whole genome shotgun (WGS) entry which is preliminary data.</text>
</comment>
<organism evidence="2 3">
    <name type="scientific">Leifsonia virtsii</name>
    <dbReference type="NCBI Taxonomy" id="3035915"/>
    <lineage>
        <taxon>Bacteria</taxon>
        <taxon>Bacillati</taxon>
        <taxon>Actinomycetota</taxon>
        <taxon>Actinomycetes</taxon>
        <taxon>Micrococcales</taxon>
        <taxon>Microbacteriaceae</taxon>
        <taxon>Leifsonia</taxon>
    </lineage>
</organism>
<dbReference type="RefSeq" id="WP_301217882.1">
    <property type="nucleotide sequence ID" value="NZ_JAROCB010000002.1"/>
</dbReference>
<evidence type="ECO:0000313" key="2">
    <source>
        <dbReference type="EMBL" id="MDN4597160.1"/>
    </source>
</evidence>
<evidence type="ECO:0000256" key="1">
    <source>
        <dbReference type="SAM" id="Phobius"/>
    </source>
</evidence>
<keyword evidence="1" id="KW-0472">Membrane</keyword>
<keyword evidence="1" id="KW-1133">Transmembrane helix</keyword>
<protein>
    <submittedName>
        <fullName evidence="2">DUF3180 domain-containing protein</fullName>
    </submittedName>
</protein>
<proteinExistence type="predicted"/>
<evidence type="ECO:0000313" key="3">
    <source>
        <dbReference type="Proteomes" id="UP001174210"/>
    </source>
</evidence>